<keyword evidence="2 3" id="KW-0040">ANK repeat</keyword>
<dbReference type="InterPro" id="IPR002110">
    <property type="entry name" value="Ankyrin_rpt"/>
</dbReference>
<dbReference type="Gene3D" id="1.25.40.20">
    <property type="entry name" value="Ankyrin repeat-containing domain"/>
    <property type="match status" value="1"/>
</dbReference>
<evidence type="ECO:0000313" key="5">
    <source>
        <dbReference type="EMBL" id="CAK0861111.1"/>
    </source>
</evidence>
<dbReference type="PANTHER" id="PTHR24171">
    <property type="entry name" value="ANKYRIN REPEAT DOMAIN-CONTAINING PROTEIN 39-RELATED"/>
    <property type="match status" value="1"/>
</dbReference>
<dbReference type="Pfam" id="PF12796">
    <property type="entry name" value="Ank_2"/>
    <property type="match status" value="1"/>
</dbReference>
<feature type="repeat" description="ANK" evidence="3">
    <location>
        <begin position="4"/>
        <end position="36"/>
    </location>
</feature>
<feature type="repeat" description="ANK" evidence="3">
    <location>
        <begin position="37"/>
        <end position="69"/>
    </location>
</feature>
<dbReference type="PROSITE" id="PS50297">
    <property type="entry name" value="ANK_REP_REGION"/>
    <property type="match status" value="2"/>
</dbReference>
<feature type="compositionally biased region" description="Low complexity" evidence="4">
    <location>
        <begin position="105"/>
        <end position="132"/>
    </location>
</feature>
<evidence type="ECO:0000256" key="2">
    <source>
        <dbReference type="ARBA" id="ARBA00023043"/>
    </source>
</evidence>
<feature type="compositionally biased region" description="Basic residues" evidence="4">
    <location>
        <begin position="218"/>
        <end position="227"/>
    </location>
</feature>
<feature type="compositionally biased region" description="Polar residues" evidence="4">
    <location>
        <begin position="198"/>
        <end position="208"/>
    </location>
</feature>
<protein>
    <submittedName>
        <fullName evidence="5">Uncharacterized protein</fullName>
    </submittedName>
</protein>
<dbReference type="EMBL" id="CAUYUJ010016042">
    <property type="protein sequence ID" value="CAK0861111.1"/>
    <property type="molecule type" value="Genomic_DNA"/>
</dbReference>
<feature type="region of interest" description="Disordered" evidence="4">
    <location>
        <begin position="89"/>
        <end position="132"/>
    </location>
</feature>
<dbReference type="Proteomes" id="UP001189429">
    <property type="component" value="Unassembled WGS sequence"/>
</dbReference>
<dbReference type="SMART" id="SM00248">
    <property type="entry name" value="ANK"/>
    <property type="match status" value="3"/>
</dbReference>
<dbReference type="InterPro" id="IPR036770">
    <property type="entry name" value="Ankyrin_rpt-contain_sf"/>
</dbReference>
<evidence type="ECO:0000256" key="3">
    <source>
        <dbReference type="PROSITE-ProRule" id="PRU00023"/>
    </source>
</evidence>
<name>A0ABN9UNZ5_9DINO</name>
<comment type="caution">
    <text evidence="5">The sequence shown here is derived from an EMBL/GenBank/DDBJ whole genome shotgun (WGS) entry which is preliminary data.</text>
</comment>
<dbReference type="SUPFAM" id="SSF48403">
    <property type="entry name" value="Ankyrin repeat"/>
    <property type="match status" value="1"/>
</dbReference>
<reference evidence="5" key="1">
    <citation type="submission" date="2023-10" db="EMBL/GenBank/DDBJ databases">
        <authorList>
            <person name="Chen Y."/>
            <person name="Shah S."/>
            <person name="Dougan E. K."/>
            <person name="Thang M."/>
            <person name="Chan C."/>
        </authorList>
    </citation>
    <scope>NUCLEOTIDE SEQUENCE [LARGE SCALE GENOMIC DNA]</scope>
</reference>
<accession>A0ABN9UNZ5</accession>
<proteinExistence type="predicted"/>
<gene>
    <name evidence="5" type="ORF">PCOR1329_LOCUS49877</name>
</gene>
<evidence type="ECO:0000313" key="6">
    <source>
        <dbReference type="Proteomes" id="UP001189429"/>
    </source>
</evidence>
<keyword evidence="6" id="KW-1185">Reference proteome</keyword>
<evidence type="ECO:0000256" key="4">
    <source>
        <dbReference type="SAM" id="MobiDB-lite"/>
    </source>
</evidence>
<dbReference type="PROSITE" id="PS50088">
    <property type="entry name" value="ANK_REPEAT"/>
    <property type="match status" value="2"/>
</dbReference>
<organism evidence="5 6">
    <name type="scientific">Prorocentrum cordatum</name>
    <dbReference type="NCBI Taxonomy" id="2364126"/>
    <lineage>
        <taxon>Eukaryota</taxon>
        <taxon>Sar</taxon>
        <taxon>Alveolata</taxon>
        <taxon>Dinophyceae</taxon>
        <taxon>Prorocentrales</taxon>
        <taxon>Prorocentraceae</taxon>
        <taxon>Prorocentrum</taxon>
    </lineage>
</organism>
<evidence type="ECO:0000256" key="1">
    <source>
        <dbReference type="ARBA" id="ARBA00022737"/>
    </source>
</evidence>
<feature type="region of interest" description="Disordered" evidence="4">
    <location>
        <begin position="162"/>
        <end position="240"/>
    </location>
</feature>
<sequence length="240" mass="26239">MDRAGSTPLHWGCRYGHAPVVRILLEARADPNRQNSLGDTPMHEAAALGRTDSLQWLLMAGADADLKNREARLPLEVAARNRHEEAAEMLRTHQARWRQPPLPKPGQALAPAAPLPPGDASDSSSSDGEPEPSVALLVVRAVRPLLRGVQWAAGRFLGERRRDEGGEFDEDKPEPQEQTGYSPRRWPTRASPARGDWSGTSSDSNLSGGESDDEPPRRKAPTGRHRSTMLAPRPGDRARA</sequence>
<keyword evidence="1" id="KW-0677">Repeat</keyword>